<feature type="compositionally biased region" description="Low complexity" evidence="3">
    <location>
        <begin position="258"/>
        <end position="267"/>
    </location>
</feature>
<gene>
    <name evidence="5" type="ORF">ACFPM3_20595</name>
</gene>
<keyword evidence="6" id="KW-1185">Reference proteome</keyword>
<keyword evidence="2" id="KW-1015">Disulfide bond</keyword>
<accession>A0ABV9XIN5</accession>
<protein>
    <submittedName>
        <fullName evidence="5">LamG domain-containing protein</fullName>
    </submittedName>
</protein>
<dbReference type="SUPFAM" id="SSF49899">
    <property type="entry name" value="Concanavalin A-like lectins/glucanases"/>
    <property type="match status" value="2"/>
</dbReference>
<evidence type="ECO:0000256" key="1">
    <source>
        <dbReference type="ARBA" id="ARBA00022729"/>
    </source>
</evidence>
<feature type="region of interest" description="Disordered" evidence="3">
    <location>
        <begin position="1"/>
        <end position="39"/>
    </location>
</feature>
<dbReference type="PANTHER" id="PTHR46943">
    <property type="entry name" value="PENTRAXIN-RELATED PROTEIN PTX3"/>
    <property type="match status" value="1"/>
</dbReference>
<evidence type="ECO:0000313" key="5">
    <source>
        <dbReference type="EMBL" id="MFC5024528.1"/>
    </source>
</evidence>
<dbReference type="PANTHER" id="PTHR46943:SF1">
    <property type="entry name" value="PENTRAXIN-RELATED PROTEIN PTX3"/>
    <property type="match status" value="1"/>
</dbReference>
<evidence type="ECO:0000259" key="4">
    <source>
        <dbReference type="SMART" id="SM00560"/>
    </source>
</evidence>
<dbReference type="InterPro" id="IPR042837">
    <property type="entry name" value="PTX3"/>
</dbReference>
<dbReference type="RefSeq" id="WP_345685803.1">
    <property type="nucleotide sequence ID" value="NZ_BAABIT010000001.1"/>
</dbReference>
<dbReference type="Pfam" id="PF13385">
    <property type="entry name" value="Laminin_G_3"/>
    <property type="match status" value="2"/>
</dbReference>
<dbReference type="Gene3D" id="2.60.120.200">
    <property type="match status" value="2"/>
</dbReference>
<dbReference type="SMART" id="SM00560">
    <property type="entry name" value="LamGL"/>
    <property type="match status" value="2"/>
</dbReference>
<feature type="domain" description="LamG-like jellyroll fold" evidence="4">
    <location>
        <begin position="789"/>
        <end position="926"/>
    </location>
</feature>
<organism evidence="5 6">
    <name type="scientific">Streptomyces coeruleoprunus</name>
    <dbReference type="NCBI Taxonomy" id="285563"/>
    <lineage>
        <taxon>Bacteria</taxon>
        <taxon>Bacillati</taxon>
        <taxon>Actinomycetota</taxon>
        <taxon>Actinomycetes</taxon>
        <taxon>Kitasatosporales</taxon>
        <taxon>Streptomycetaceae</taxon>
        <taxon>Streptomyces</taxon>
    </lineage>
</organism>
<dbReference type="Proteomes" id="UP001595829">
    <property type="component" value="Unassembled WGS sequence"/>
</dbReference>
<dbReference type="InterPro" id="IPR013320">
    <property type="entry name" value="ConA-like_dom_sf"/>
</dbReference>
<feature type="region of interest" description="Disordered" evidence="3">
    <location>
        <begin position="258"/>
        <end position="281"/>
    </location>
</feature>
<comment type="caution">
    <text evidence="5">The sequence shown here is derived from an EMBL/GenBank/DDBJ whole genome shotgun (WGS) entry which is preliminary data.</text>
</comment>
<evidence type="ECO:0000313" key="6">
    <source>
        <dbReference type="Proteomes" id="UP001595829"/>
    </source>
</evidence>
<dbReference type="InterPro" id="IPR006558">
    <property type="entry name" value="LamG-like"/>
</dbReference>
<name>A0ABV9XIN5_9ACTN</name>
<feature type="domain" description="LamG-like jellyroll fold" evidence="4">
    <location>
        <begin position="1010"/>
        <end position="1165"/>
    </location>
</feature>
<sequence>MVPHTAWAAVEDPAAEAPESTSGRPADEEARGKAFWQDDDIPAKTAEQRASEQAVSSGQRVEVTALTNESSQVFANSDGTFTLETSPVPERVRKNGSWVPIDTSLVQRADGRLAPRAGQDVVLSGGGSSDPLVKITRDGKSYELATPWTLPAPKVSGSLAVYESVRPDVDLVVQMRPDGFTQNLVVHTRQAAADPALQSIKFPVKVSGLSVKTADNGSVSLLDAGGRTVFSSSAALMWDSPDALSSTTMTSALSTSSTTRSASFTSAEQADTDPADAVVPDPGSKTAIADVAVVDGSLALTPDRTFLEDSDTTYPVVIDPPAVSATLTGWTTIWSNLASTSFWKTSHALGVGYDAYVDNKQAKSLFQFDTRTVAGKRILGATFTAYAIWSANCDPKNVYLHRTSTISSGTTWAKPPSFIEQVATVQAAKGYSSACPDGDIEFNATKAVAYTAKAKSTTTTLGLTASSSDPIAWKQFMSPTDDRSTSARKPRLSVTYVTPPTSAPSAVKLSDPNVACSASTSPALIRDNTPRLTATPTSADGTNASLRPNFELYAGSSTTPIYLSPDTWTGSGVAGSDVAPPLATAVTYKFKARTQYRYTYNGVTSFMYGPWSSYCYFTLDTSAPPKPTVTSTEYPPCAGTDCTTSPETGSVGQTGSFLISAGATDVRRYDIWLNGVLLESKRFTVNTPSYERKVTPTQRLVNILRVQTWDNAGNPSESNDYYFKVAAASNPVAQWKLDSSADNAAGTTNPLNLSGEATWTTHARLGGGLRLNGASSYAATPGPVVDTTNSFSVAAWTKLGSRAQSSTVANQNGTQTGAFQLYYSSIDDRWVFARDSGDGASSVRAVSTRPGVIGAWTHLLAVYDRDAQQIRLYVNGHLEATTAYTTPWAATGPFEIGRMQQPSGPSSYFKGDLDHVQAWNRVVFPDELHAQANMENPETGYPQAALLAHWTLDNASATTAPDDSGRGSTLTLFGGSGITPADDPAHGNVLNMPTDQRGYATSPVPLDASGSFTVTGWAYLNAEVLQNTSGAHSPTVIAHPGLQRNAFRLWYRQEIGEAIGDWNFGVYETDVLDGPGATMTSEQVNPPGNWIHVTGVFDSVNRSIKLYLAGVREGGDDGVLVNRIFQSDQPLMVATARRHDTSLWGNRLYGQLDDLRVYAGVLSEAEITQLATVDAPPPVDIG</sequence>
<dbReference type="EMBL" id="JBHSJD010000015">
    <property type="protein sequence ID" value="MFC5024528.1"/>
    <property type="molecule type" value="Genomic_DNA"/>
</dbReference>
<reference evidence="6" key="1">
    <citation type="journal article" date="2019" name="Int. J. Syst. Evol. Microbiol.">
        <title>The Global Catalogue of Microorganisms (GCM) 10K type strain sequencing project: providing services to taxonomists for standard genome sequencing and annotation.</title>
        <authorList>
            <consortium name="The Broad Institute Genomics Platform"/>
            <consortium name="The Broad Institute Genome Sequencing Center for Infectious Disease"/>
            <person name="Wu L."/>
            <person name="Ma J."/>
        </authorList>
    </citation>
    <scope>NUCLEOTIDE SEQUENCE [LARGE SCALE GENOMIC DNA]</scope>
    <source>
        <strain evidence="6">CGMCC 4.1648</strain>
    </source>
</reference>
<evidence type="ECO:0000256" key="3">
    <source>
        <dbReference type="SAM" id="MobiDB-lite"/>
    </source>
</evidence>
<evidence type="ECO:0000256" key="2">
    <source>
        <dbReference type="ARBA" id="ARBA00023157"/>
    </source>
</evidence>
<feature type="compositionally biased region" description="Low complexity" evidence="3">
    <location>
        <begin position="1"/>
        <end position="19"/>
    </location>
</feature>
<proteinExistence type="predicted"/>
<keyword evidence="1" id="KW-0732">Signal</keyword>